<comment type="caution">
    <text evidence="1">The sequence shown here is derived from an EMBL/GenBank/DDBJ whole genome shotgun (WGS) entry which is preliminary data.</text>
</comment>
<evidence type="ECO:0000313" key="2">
    <source>
        <dbReference type="Proteomes" id="UP000735302"/>
    </source>
</evidence>
<reference evidence="1 2" key="1">
    <citation type="journal article" date="2021" name="Elife">
        <title>Chloroplast acquisition without the gene transfer in kleptoplastic sea slugs, Plakobranchus ocellatus.</title>
        <authorList>
            <person name="Maeda T."/>
            <person name="Takahashi S."/>
            <person name="Yoshida T."/>
            <person name="Shimamura S."/>
            <person name="Takaki Y."/>
            <person name="Nagai Y."/>
            <person name="Toyoda A."/>
            <person name="Suzuki Y."/>
            <person name="Arimoto A."/>
            <person name="Ishii H."/>
            <person name="Satoh N."/>
            <person name="Nishiyama T."/>
            <person name="Hasebe M."/>
            <person name="Maruyama T."/>
            <person name="Minagawa J."/>
            <person name="Obokata J."/>
            <person name="Shigenobu S."/>
        </authorList>
    </citation>
    <scope>NUCLEOTIDE SEQUENCE [LARGE SCALE GENOMIC DNA]</scope>
</reference>
<dbReference type="AlphaFoldDB" id="A0AAV4DD94"/>
<dbReference type="EMBL" id="BLXT01007741">
    <property type="protein sequence ID" value="GFO41992.1"/>
    <property type="molecule type" value="Genomic_DNA"/>
</dbReference>
<protein>
    <submittedName>
        <fullName evidence="1">Uncharacterized protein</fullName>
    </submittedName>
</protein>
<gene>
    <name evidence="1" type="ORF">PoB_006849700</name>
</gene>
<dbReference type="Proteomes" id="UP000735302">
    <property type="component" value="Unassembled WGS sequence"/>
</dbReference>
<evidence type="ECO:0000313" key="1">
    <source>
        <dbReference type="EMBL" id="GFO41992.1"/>
    </source>
</evidence>
<accession>A0AAV4DD94</accession>
<keyword evidence="2" id="KW-1185">Reference proteome</keyword>
<name>A0AAV4DD94_9GAST</name>
<organism evidence="1 2">
    <name type="scientific">Plakobranchus ocellatus</name>
    <dbReference type="NCBI Taxonomy" id="259542"/>
    <lineage>
        <taxon>Eukaryota</taxon>
        <taxon>Metazoa</taxon>
        <taxon>Spiralia</taxon>
        <taxon>Lophotrochozoa</taxon>
        <taxon>Mollusca</taxon>
        <taxon>Gastropoda</taxon>
        <taxon>Heterobranchia</taxon>
        <taxon>Euthyneura</taxon>
        <taxon>Panpulmonata</taxon>
        <taxon>Sacoglossa</taxon>
        <taxon>Placobranchoidea</taxon>
        <taxon>Plakobranchidae</taxon>
        <taxon>Plakobranchus</taxon>
    </lineage>
</organism>
<proteinExistence type="predicted"/>
<sequence>MHAVDFAPEKKSGGKSLRRTGTCKNCDQEVQLNEVVRGDGRIDLISGQFRCPRVVESPNRLGMLSHKKKTRLSNVFPCVVGHVNCASSVLARERGRIGSECDVRMPRCGHWTSRRVGCDAVCDILCRRDRGAMSTAANMLMHIPQLLCNTHETSSGALLRIKGKLPPAREMC</sequence>